<dbReference type="EMBL" id="LAZR01054599">
    <property type="protein sequence ID" value="KKK78204.1"/>
    <property type="molecule type" value="Genomic_DNA"/>
</dbReference>
<organism evidence="1">
    <name type="scientific">marine sediment metagenome</name>
    <dbReference type="NCBI Taxonomy" id="412755"/>
    <lineage>
        <taxon>unclassified sequences</taxon>
        <taxon>metagenomes</taxon>
        <taxon>ecological metagenomes</taxon>
    </lineage>
</organism>
<sequence>ETAIKSRQYLFENCDALRPDYSEEFWWSIVSSSDNRFYLQKDADYPELYLFRRY</sequence>
<proteinExistence type="predicted"/>
<protein>
    <submittedName>
        <fullName evidence="1">Uncharacterized protein</fullName>
    </submittedName>
</protein>
<evidence type="ECO:0000313" key="1">
    <source>
        <dbReference type="EMBL" id="KKK78204.1"/>
    </source>
</evidence>
<name>A0A0F9AI62_9ZZZZ</name>
<gene>
    <name evidence="1" type="ORF">LCGC14_2845900</name>
</gene>
<comment type="caution">
    <text evidence="1">The sequence shown here is derived from an EMBL/GenBank/DDBJ whole genome shotgun (WGS) entry which is preliminary data.</text>
</comment>
<accession>A0A0F9AI62</accession>
<feature type="non-terminal residue" evidence="1">
    <location>
        <position position="1"/>
    </location>
</feature>
<dbReference type="AlphaFoldDB" id="A0A0F9AI62"/>
<reference evidence="1" key="1">
    <citation type="journal article" date="2015" name="Nature">
        <title>Complex archaea that bridge the gap between prokaryotes and eukaryotes.</title>
        <authorList>
            <person name="Spang A."/>
            <person name="Saw J.H."/>
            <person name="Jorgensen S.L."/>
            <person name="Zaremba-Niedzwiedzka K."/>
            <person name="Martijn J."/>
            <person name="Lind A.E."/>
            <person name="van Eijk R."/>
            <person name="Schleper C."/>
            <person name="Guy L."/>
            <person name="Ettema T.J."/>
        </authorList>
    </citation>
    <scope>NUCLEOTIDE SEQUENCE</scope>
</reference>